<evidence type="ECO:0000313" key="2">
    <source>
        <dbReference type="EMBL" id="CAI9155445.1"/>
    </source>
</evidence>
<dbReference type="Proteomes" id="UP001176941">
    <property type="component" value="Chromosome 12"/>
</dbReference>
<feature type="compositionally biased region" description="Basic and acidic residues" evidence="1">
    <location>
        <begin position="86"/>
        <end position="112"/>
    </location>
</feature>
<accession>A0ABN8Y1G5</accession>
<feature type="compositionally biased region" description="Basic and acidic residues" evidence="1">
    <location>
        <begin position="1"/>
        <end position="17"/>
    </location>
</feature>
<evidence type="ECO:0000256" key="1">
    <source>
        <dbReference type="SAM" id="MobiDB-lite"/>
    </source>
</evidence>
<feature type="region of interest" description="Disordered" evidence="1">
    <location>
        <begin position="1"/>
        <end position="112"/>
    </location>
</feature>
<proteinExistence type="predicted"/>
<protein>
    <submittedName>
        <fullName evidence="2">Uncharacterized protein</fullName>
    </submittedName>
</protein>
<dbReference type="EMBL" id="OX459948">
    <property type="protein sequence ID" value="CAI9155445.1"/>
    <property type="molecule type" value="Genomic_DNA"/>
</dbReference>
<sequence length="112" mass="12233">MEQRRGQREKKDERAGCGEDSASSHRRAGERERVRRGREGGGKKRKERNTRQPSEEPASVEGGAGDARLYIEGRGLVTSQPAGQPRKPDGAGPRRGEEGSGRKRERAGVGRA</sequence>
<reference evidence="2" key="1">
    <citation type="submission" date="2023-04" db="EMBL/GenBank/DDBJ databases">
        <authorList>
            <consortium name="ELIXIR-Norway"/>
        </authorList>
    </citation>
    <scope>NUCLEOTIDE SEQUENCE [LARGE SCALE GENOMIC DNA]</scope>
</reference>
<name>A0ABN8Y1G5_RANTA</name>
<feature type="compositionally biased region" description="Basic and acidic residues" evidence="1">
    <location>
        <begin position="27"/>
        <end position="42"/>
    </location>
</feature>
<organism evidence="2 3">
    <name type="scientific">Rangifer tarandus platyrhynchus</name>
    <name type="common">Svalbard reindeer</name>
    <dbReference type="NCBI Taxonomy" id="3082113"/>
    <lineage>
        <taxon>Eukaryota</taxon>
        <taxon>Metazoa</taxon>
        <taxon>Chordata</taxon>
        <taxon>Craniata</taxon>
        <taxon>Vertebrata</taxon>
        <taxon>Euteleostomi</taxon>
        <taxon>Mammalia</taxon>
        <taxon>Eutheria</taxon>
        <taxon>Laurasiatheria</taxon>
        <taxon>Artiodactyla</taxon>
        <taxon>Ruminantia</taxon>
        <taxon>Pecora</taxon>
        <taxon>Cervidae</taxon>
        <taxon>Odocoileinae</taxon>
        <taxon>Rangifer</taxon>
    </lineage>
</organism>
<keyword evidence="3" id="KW-1185">Reference proteome</keyword>
<evidence type="ECO:0000313" key="3">
    <source>
        <dbReference type="Proteomes" id="UP001176941"/>
    </source>
</evidence>
<gene>
    <name evidence="2" type="ORF">MRATA1EN1_LOCUS4407</name>
</gene>